<feature type="domain" description="D-isomer specific 2-hydroxyacid dehydrogenase NAD-binding" evidence="6">
    <location>
        <begin position="111"/>
        <end position="285"/>
    </location>
</feature>
<reference evidence="8" key="1">
    <citation type="journal article" date="2019" name="Int. J. Syst. Evol. Microbiol.">
        <title>The Global Catalogue of Microorganisms (GCM) 10K type strain sequencing project: providing services to taxonomists for standard genome sequencing and annotation.</title>
        <authorList>
            <consortium name="The Broad Institute Genomics Platform"/>
            <consortium name="The Broad Institute Genome Sequencing Center for Infectious Disease"/>
            <person name="Wu L."/>
            <person name="Ma J."/>
        </authorList>
    </citation>
    <scope>NUCLEOTIDE SEQUENCE [LARGE SCALE GENOMIC DNA]</scope>
    <source>
        <strain evidence="8">NBRC 111756</strain>
    </source>
</reference>
<dbReference type="InterPro" id="IPR006140">
    <property type="entry name" value="D-isomer_DH_NAD-bd"/>
</dbReference>
<dbReference type="SUPFAM" id="SSF51735">
    <property type="entry name" value="NAD(P)-binding Rossmann-fold domains"/>
    <property type="match status" value="1"/>
</dbReference>
<accession>A0ABW2A6L8</accession>
<evidence type="ECO:0000256" key="2">
    <source>
        <dbReference type="ARBA" id="ARBA00023002"/>
    </source>
</evidence>
<evidence type="ECO:0000313" key="7">
    <source>
        <dbReference type="EMBL" id="MFC6673147.1"/>
    </source>
</evidence>
<dbReference type="Pfam" id="PF02826">
    <property type="entry name" value="2-Hacid_dh_C"/>
    <property type="match status" value="1"/>
</dbReference>
<dbReference type="Pfam" id="PF00389">
    <property type="entry name" value="2-Hacid_dh"/>
    <property type="match status" value="1"/>
</dbReference>
<dbReference type="PANTHER" id="PTHR42789">
    <property type="entry name" value="D-ISOMER SPECIFIC 2-HYDROXYACID DEHYDROGENASE FAMILY PROTEIN (AFU_ORTHOLOGUE AFUA_6G10090)"/>
    <property type="match status" value="1"/>
</dbReference>
<dbReference type="CDD" id="cd12169">
    <property type="entry name" value="PGDH_like_1"/>
    <property type="match status" value="1"/>
</dbReference>
<name>A0ABW2A6L8_9GAMM</name>
<keyword evidence="2 4" id="KW-0560">Oxidoreductase</keyword>
<keyword evidence="3" id="KW-0520">NAD</keyword>
<evidence type="ECO:0000259" key="5">
    <source>
        <dbReference type="Pfam" id="PF00389"/>
    </source>
</evidence>
<comment type="caution">
    <text evidence="7">The sequence shown here is derived from an EMBL/GenBank/DDBJ whole genome shotgun (WGS) entry which is preliminary data.</text>
</comment>
<proteinExistence type="inferred from homology"/>
<comment type="similarity">
    <text evidence="1 4">Belongs to the D-isomer specific 2-hydroxyacid dehydrogenase family.</text>
</comment>
<sequence length="321" mass="35401">MKIAIPDDYQSVIPGLDCFSLLQGFEVLTWNDSVDDIDTLAARFAGADALVLTRERTRIDGALLERLPGLRLISQTGKVSEHIDVGACSRHGVAIAEGVGSPVAPAELTWALIMASMRRLVPAVESMKRGRWQTNIGDCLAGKTLGIWGYGKIGQRIARFARAFDMEVLVWGRDGSLRRAREDGLALAGSRERLFELADVVSLHLRLNDETRGIVRYRDLARMKPEALFVNTSRAELVAPGALRRALQDGRPGRAALDVYEQEPLTDPHHWALTNGQVLCTPHLGYVERQSYELYFGTAFQNLVNFFAGHPTGILNPEVLG</sequence>
<dbReference type="PANTHER" id="PTHR42789:SF1">
    <property type="entry name" value="D-ISOMER SPECIFIC 2-HYDROXYACID DEHYDROGENASE FAMILY PROTEIN (AFU_ORTHOLOGUE AFUA_6G10090)"/>
    <property type="match status" value="1"/>
</dbReference>
<evidence type="ECO:0000256" key="4">
    <source>
        <dbReference type="RuleBase" id="RU003719"/>
    </source>
</evidence>
<evidence type="ECO:0000256" key="1">
    <source>
        <dbReference type="ARBA" id="ARBA00005854"/>
    </source>
</evidence>
<evidence type="ECO:0000256" key="3">
    <source>
        <dbReference type="ARBA" id="ARBA00023027"/>
    </source>
</evidence>
<keyword evidence="8" id="KW-1185">Reference proteome</keyword>
<evidence type="ECO:0000313" key="8">
    <source>
        <dbReference type="Proteomes" id="UP001596422"/>
    </source>
</evidence>
<dbReference type="InterPro" id="IPR050857">
    <property type="entry name" value="D-2-hydroxyacid_DH"/>
</dbReference>
<organism evidence="7 8">
    <name type="scientific">Marinobacterium aestuariivivens</name>
    <dbReference type="NCBI Taxonomy" id="1698799"/>
    <lineage>
        <taxon>Bacteria</taxon>
        <taxon>Pseudomonadati</taxon>
        <taxon>Pseudomonadota</taxon>
        <taxon>Gammaproteobacteria</taxon>
        <taxon>Oceanospirillales</taxon>
        <taxon>Oceanospirillaceae</taxon>
        <taxon>Marinobacterium</taxon>
    </lineage>
</organism>
<dbReference type="InterPro" id="IPR036291">
    <property type="entry name" value="NAD(P)-bd_dom_sf"/>
</dbReference>
<protein>
    <submittedName>
        <fullName evidence="7">D-2-hydroxyacid dehydrogenase family protein</fullName>
    </submittedName>
</protein>
<dbReference type="RefSeq" id="WP_379911536.1">
    <property type="nucleotide sequence ID" value="NZ_JBHSWE010000001.1"/>
</dbReference>
<dbReference type="InterPro" id="IPR006139">
    <property type="entry name" value="D-isomer_2_OHA_DH_cat_dom"/>
</dbReference>
<dbReference type="Gene3D" id="3.40.50.720">
    <property type="entry name" value="NAD(P)-binding Rossmann-like Domain"/>
    <property type="match status" value="2"/>
</dbReference>
<gene>
    <name evidence="7" type="ORF">ACFQDL_25965</name>
</gene>
<dbReference type="EMBL" id="JBHSWE010000001">
    <property type="protein sequence ID" value="MFC6673147.1"/>
    <property type="molecule type" value="Genomic_DNA"/>
</dbReference>
<dbReference type="SUPFAM" id="SSF52283">
    <property type="entry name" value="Formate/glycerate dehydrogenase catalytic domain-like"/>
    <property type="match status" value="1"/>
</dbReference>
<feature type="domain" description="D-isomer specific 2-hydroxyacid dehydrogenase catalytic" evidence="5">
    <location>
        <begin position="25"/>
        <end position="311"/>
    </location>
</feature>
<dbReference type="Proteomes" id="UP001596422">
    <property type="component" value="Unassembled WGS sequence"/>
</dbReference>
<evidence type="ECO:0000259" key="6">
    <source>
        <dbReference type="Pfam" id="PF02826"/>
    </source>
</evidence>